<evidence type="ECO:0000256" key="9">
    <source>
        <dbReference type="ARBA" id="ARBA00022842"/>
    </source>
</evidence>
<evidence type="ECO:0000259" key="15">
    <source>
        <dbReference type="Pfam" id="PF00408"/>
    </source>
</evidence>
<reference evidence="19" key="1">
    <citation type="submission" date="2014-07" db="EMBL/GenBank/DDBJ databases">
        <authorList>
            <person name="Monot Marc"/>
        </authorList>
    </citation>
    <scope>NUCLEOTIDE SEQUENCE</scope>
    <source>
        <strain evidence="19">7032989</strain>
    </source>
</reference>
<keyword evidence="9 14" id="KW-0460">Magnesium</keyword>
<evidence type="ECO:0000256" key="10">
    <source>
        <dbReference type="ARBA" id="ARBA00023235"/>
    </source>
</evidence>
<comment type="pathway">
    <text evidence="3">Glycolipid metabolism; diglucosyl-diacylglycerol biosynthesis.</text>
</comment>
<dbReference type="Gene3D" id="3.30.310.50">
    <property type="entry name" value="Alpha-D-phosphohexomutase, C-terminal domain"/>
    <property type="match status" value="1"/>
</dbReference>
<dbReference type="InterPro" id="IPR016066">
    <property type="entry name" value="A-D-PHexomutase_CS"/>
</dbReference>
<dbReference type="InterPro" id="IPR005846">
    <property type="entry name" value="A-D-PHexomutase_a/b/a-III"/>
</dbReference>
<dbReference type="Pfam" id="PF02878">
    <property type="entry name" value="PGM_PMM_I"/>
    <property type="match status" value="1"/>
</dbReference>
<dbReference type="InterPro" id="IPR005845">
    <property type="entry name" value="A-D-PHexomutase_a/b/a-II"/>
</dbReference>
<feature type="domain" description="Alpha-D-phosphohexomutase C-terminal" evidence="15">
    <location>
        <begin position="525"/>
        <end position="555"/>
    </location>
</feature>
<dbReference type="InterPro" id="IPR036900">
    <property type="entry name" value="A-D-PHexomutase_C_sf"/>
</dbReference>
<dbReference type="Pfam" id="PF02880">
    <property type="entry name" value="PGM_PMM_III"/>
    <property type="match status" value="1"/>
</dbReference>
<evidence type="ECO:0000256" key="14">
    <source>
        <dbReference type="RuleBase" id="RU004326"/>
    </source>
</evidence>
<dbReference type="SUPFAM" id="SSF53738">
    <property type="entry name" value="Phosphoglucomutase, first 3 domains"/>
    <property type="match status" value="3"/>
</dbReference>
<evidence type="ECO:0000256" key="1">
    <source>
        <dbReference type="ARBA" id="ARBA00000443"/>
    </source>
</evidence>
<dbReference type="GO" id="GO:0004614">
    <property type="term" value="F:phosphoglucomutase activity"/>
    <property type="evidence" value="ECO:0007669"/>
    <property type="project" value="UniProtKB-EC"/>
</dbReference>
<evidence type="ECO:0000256" key="6">
    <source>
        <dbReference type="ARBA" id="ARBA00012728"/>
    </source>
</evidence>
<evidence type="ECO:0000256" key="13">
    <source>
        <dbReference type="ARBA" id="ARBA00041467"/>
    </source>
</evidence>
<feature type="domain" description="Alpha-D-phosphohexomutase alpha/beta/alpha" evidence="16">
    <location>
        <begin position="61"/>
        <end position="200"/>
    </location>
</feature>
<evidence type="ECO:0000256" key="7">
    <source>
        <dbReference type="ARBA" id="ARBA00022553"/>
    </source>
</evidence>
<dbReference type="Pfam" id="PF00408">
    <property type="entry name" value="PGM_PMM_IV"/>
    <property type="match status" value="1"/>
</dbReference>
<dbReference type="GO" id="GO:0000287">
    <property type="term" value="F:magnesium ion binding"/>
    <property type="evidence" value="ECO:0007669"/>
    <property type="project" value="InterPro"/>
</dbReference>
<feature type="domain" description="Alpha-D-phosphohexomutase alpha/beta/alpha" evidence="18">
    <location>
        <begin position="343"/>
        <end position="469"/>
    </location>
</feature>
<gene>
    <name evidence="19" type="primary">pgm</name>
    <name evidence="19" type="ORF">BN1095_710020</name>
</gene>
<accession>A0A069AUQ2</accession>
<dbReference type="CDD" id="cd05799">
    <property type="entry name" value="PGM2"/>
    <property type="match status" value="1"/>
</dbReference>
<comment type="similarity">
    <text evidence="5 14">Belongs to the phosphohexose mutase family.</text>
</comment>
<evidence type="ECO:0000256" key="12">
    <source>
        <dbReference type="ARBA" id="ARBA00041398"/>
    </source>
</evidence>
<dbReference type="AlphaFoldDB" id="A0A069AUQ2"/>
<evidence type="ECO:0000256" key="2">
    <source>
        <dbReference type="ARBA" id="ARBA00001946"/>
    </source>
</evidence>
<feature type="domain" description="Alpha-D-phosphohexomutase alpha/beta/alpha" evidence="17">
    <location>
        <begin position="226"/>
        <end position="330"/>
    </location>
</feature>
<dbReference type="EC" id="5.4.2.2" evidence="6"/>
<dbReference type="Pfam" id="PF02879">
    <property type="entry name" value="PGM_PMM_II"/>
    <property type="match status" value="1"/>
</dbReference>
<evidence type="ECO:0000256" key="8">
    <source>
        <dbReference type="ARBA" id="ARBA00022723"/>
    </source>
</evidence>
<proteinExistence type="inferred from homology"/>
<dbReference type="Gene3D" id="3.40.120.10">
    <property type="entry name" value="Alpha-D-Glucose-1,6-Bisphosphate, subunit A, domain 3"/>
    <property type="match status" value="3"/>
</dbReference>
<dbReference type="PANTHER" id="PTHR45745:SF1">
    <property type="entry name" value="PHOSPHOGLUCOMUTASE 2B-RELATED"/>
    <property type="match status" value="1"/>
</dbReference>
<comment type="pathway">
    <text evidence="4">Lipid metabolism.</text>
</comment>
<evidence type="ECO:0000259" key="18">
    <source>
        <dbReference type="Pfam" id="PF02880"/>
    </source>
</evidence>
<dbReference type="InterPro" id="IPR016055">
    <property type="entry name" value="A-D-PHexomutase_a/b/a-I/II/III"/>
</dbReference>
<evidence type="ECO:0000259" key="16">
    <source>
        <dbReference type="Pfam" id="PF02878"/>
    </source>
</evidence>
<name>A0A069AUQ2_CLODI</name>
<dbReference type="GO" id="GO:0006166">
    <property type="term" value="P:purine ribonucleoside salvage"/>
    <property type="evidence" value="ECO:0007669"/>
    <property type="project" value="TreeGrafter"/>
</dbReference>
<evidence type="ECO:0000256" key="11">
    <source>
        <dbReference type="ARBA" id="ARBA00039995"/>
    </source>
</evidence>
<evidence type="ECO:0000256" key="5">
    <source>
        <dbReference type="ARBA" id="ARBA00010231"/>
    </source>
</evidence>
<dbReference type="PANTHER" id="PTHR45745">
    <property type="entry name" value="PHOSPHOMANNOMUTASE 45A"/>
    <property type="match status" value="1"/>
</dbReference>
<comment type="catalytic activity">
    <reaction evidence="1">
        <text>alpha-D-glucose 1-phosphate = alpha-D-glucose 6-phosphate</text>
        <dbReference type="Rhea" id="RHEA:23536"/>
        <dbReference type="ChEBI" id="CHEBI:58225"/>
        <dbReference type="ChEBI" id="CHEBI:58601"/>
        <dbReference type="EC" id="5.4.2.2"/>
    </reaction>
</comment>
<keyword evidence="10 19" id="KW-0413">Isomerase</keyword>
<evidence type="ECO:0000259" key="17">
    <source>
        <dbReference type="Pfam" id="PF02879"/>
    </source>
</evidence>
<dbReference type="InterPro" id="IPR005844">
    <property type="entry name" value="A-D-PHexomutase_a/b/a-I"/>
</dbReference>
<keyword evidence="8 14" id="KW-0479">Metal-binding</keyword>
<sequence length="583" mass="65736">MLVYASVAINTYSREGFIMDYTKTYEEWIKGSYFDEDTKLELENIKNNEKEIEDRFYKDLEFGTAGLRGIIEAGTNRINKYTVRRATFGLANYILENTTKEETSRGVVIAHDNRHKSRQFCIESANTLAACGIKAYIFDSLRTTPELSFAVRSLNAIAGIVITASHNPPEYNGYKVYWEDGAQVMPEIANAITEKVNSIHDYSTIPTLTEANKNLVVLLEESQDTKFIEAVKSQIIRKDLVKNVGKSFKIVYTPLCGTGNVPIRRALKEVGFENIIVVPEEENPDPNFAGLDYPNPEEKKALNRGILLAKEKGADLVIATDPDCDRVGVAVKTTTGEYALLTGNQIGGMLTHYIIEGLKENNRLKENPTIIKTIVTSEFGADIAKANNVDVLNVLTGFKFIGEKIKLFEQNKNRSYVFGYEESYGYLVGTHARDKDGVVSSLLISEMVAFYYSKGMSLYDGLIELYKKYGFFKEQTISLTLKGIEGVEKIKEIISYFRENQIDYINSIKVVDKKDYKNGIDNLPKSDVLKYFLEDESWVAIRPSGTEPKLKFYIAVKGASDIEADKKIQGLKKYIDDMVEKLK</sequence>
<dbReference type="InterPro" id="IPR005843">
    <property type="entry name" value="A-D-PHexomutase_C"/>
</dbReference>
<comment type="cofactor">
    <cofactor evidence="2">
        <name>Mg(2+)</name>
        <dbReference type="ChEBI" id="CHEBI:18420"/>
    </cofactor>
</comment>
<protein>
    <recommendedName>
        <fullName evidence="11">Phosphoglucomutase</fullName>
        <ecNumber evidence="6">5.4.2.2</ecNumber>
    </recommendedName>
    <alternativeName>
        <fullName evidence="13">Alpha-phosphoglucomutase</fullName>
    </alternativeName>
    <alternativeName>
        <fullName evidence="12">Glucose phosphomutase</fullName>
    </alternativeName>
</protein>
<evidence type="ECO:0000256" key="3">
    <source>
        <dbReference type="ARBA" id="ARBA00005164"/>
    </source>
</evidence>
<dbReference type="GO" id="GO:0005975">
    <property type="term" value="P:carbohydrate metabolic process"/>
    <property type="evidence" value="ECO:0007669"/>
    <property type="project" value="InterPro"/>
</dbReference>
<dbReference type="EMBL" id="LK933416">
    <property type="protein sequence ID" value="CDT74641.1"/>
    <property type="molecule type" value="Genomic_DNA"/>
</dbReference>
<keyword evidence="7" id="KW-0597">Phosphoprotein</keyword>
<dbReference type="PROSITE" id="PS00710">
    <property type="entry name" value="PGM_PMM"/>
    <property type="match status" value="1"/>
</dbReference>
<organism evidence="19">
    <name type="scientific">Clostridioides difficile</name>
    <name type="common">Peptoclostridium difficile</name>
    <dbReference type="NCBI Taxonomy" id="1496"/>
    <lineage>
        <taxon>Bacteria</taxon>
        <taxon>Bacillati</taxon>
        <taxon>Bacillota</taxon>
        <taxon>Clostridia</taxon>
        <taxon>Peptostreptococcales</taxon>
        <taxon>Peptostreptococcaceae</taxon>
        <taxon>Clostridioides</taxon>
    </lineage>
</organism>
<evidence type="ECO:0000313" key="19">
    <source>
        <dbReference type="EMBL" id="CDT74641.1"/>
    </source>
</evidence>
<evidence type="ECO:0000256" key="4">
    <source>
        <dbReference type="ARBA" id="ARBA00005189"/>
    </source>
</evidence>
<dbReference type="SUPFAM" id="SSF55957">
    <property type="entry name" value="Phosphoglucomutase, C-terminal domain"/>
    <property type="match status" value="1"/>
</dbReference>
<dbReference type="GO" id="GO:0008973">
    <property type="term" value="F:phosphopentomutase activity"/>
    <property type="evidence" value="ECO:0007669"/>
    <property type="project" value="TreeGrafter"/>
</dbReference>
<dbReference type="InterPro" id="IPR005841">
    <property type="entry name" value="Alpha-D-phosphohexomutase_SF"/>
</dbReference>
<dbReference type="PRINTS" id="PR00509">
    <property type="entry name" value="PGMPMM"/>
</dbReference>